<dbReference type="Gene3D" id="2.60.120.290">
    <property type="entry name" value="Spermadhesin, CUB domain"/>
    <property type="match status" value="25"/>
</dbReference>
<feature type="domain" description="CUB" evidence="8">
    <location>
        <begin position="2150"/>
        <end position="2264"/>
    </location>
</feature>
<feature type="domain" description="EGF-like" evidence="9">
    <location>
        <begin position="294"/>
        <end position="331"/>
    </location>
</feature>
<feature type="domain" description="CUB" evidence="8">
    <location>
        <begin position="2968"/>
        <end position="3087"/>
    </location>
</feature>
<feature type="domain" description="CUB" evidence="8">
    <location>
        <begin position="1202"/>
        <end position="1314"/>
    </location>
</feature>
<feature type="domain" description="CUB" evidence="8">
    <location>
        <begin position="848"/>
        <end position="960"/>
    </location>
</feature>
<evidence type="ECO:0000313" key="10">
    <source>
        <dbReference type="EMBL" id="CAG9816798.1"/>
    </source>
</evidence>
<feature type="domain" description="CUB" evidence="8">
    <location>
        <begin position="1659"/>
        <end position="1775"/>
    </location>
</feature>
<feature type="domain" description="CUB" evidence="8">
    <location>
        <begin position="1430"/>
        <end position="1538"/>
    </location>
</feature>
<dbReference type="FunFam" id="2.10.25.10:FF:000429">
    <property type="entry name" value="Cubilin"/>
    <property type="match status" value="1"/>
</dbReference>
<dbReference type="InterPro" id="IPR035914">
    <property type="entry name" value="Sperma_CUB_dom_sf"/>
</dbReference>
<dbReference type="PANTHER" id="PTHR24251:SF37">
    <property type="entry name" value="CUB DOMAIN-CONTAINING PROTEIN"/>
    <property type="match status" value="1"/>
</dbReference>
<evidence type="ECO:0008006" key="12">
    <source>
        <dbReference type="Google" id="ProtNLM"/>
    </source>
</evidence>
<feature type="domain" description="CUB" evidence="8">
    <location>
        <begin position="3242"/>
        <end position="3348"/>
    </location>
</feature>
<organism evidence="10 11">
    <name type="scientific">Phaedon cochleariae</name>
    <name type="common">Mustard beetle</name>
    <dbReference type="NCBI Taxonomy" id="80249"/>
    <lineage>
        <taxon>Eukaryota</taxon>
        <taxon>Metazoa</taxon>
        <taxon>Ecdysozoa</taxon>
        <taxon>Arthropoda</taxon>
        <taxon>Hexapoda</taxon>
        <taxon>Insecta</taxon>
        <taxon>Pterygota</taxon>
        <taxon>Neoptera</taxon>
        <taxon>Endopterygota</taxon>
        <taxon>Coleoptera</taxon>
        <taxon>Polyphaga</taxon>
        <taxon>Cucujiformia</taxon>
        <taxon>Chrysomeloidea</taxon>
        <taxon>Chrysomelidae</taxon>
        <taxon>Chrysomelinae</taxon>
        <taxon>Chrysomelini</taxon>
        <taxon>Phaedon</taxon>
    </lineage>
</organism>
<gene>
    <name evidence="10" type="ORF">PHAECO_LOCUS3980</name>
</gene>
<feature type="domain" description="CUB" evidence="8">
    <location>
        <begin position="964"/>
        <end position="1075"/>
    </location>
</feature>
<evidence type="ECO:0000256" key="7">
    <source>
        <dbReference type="PROSITE-ProRule" id="PRU00076"/>
    </source>
</evidence>
<feature type="domain" description="CUB" evidence="8">
    <location>
        <begin position="3354"/>
        <end position="3437"/>
    </location>
</feature>
<dbReference type="InterPro" id="IPR001881">
    <property type="entry name" value="EGF-like_Ca-bd_dom"/>
</dbReference>
<feature type="disulfide bond" evidence="6">
    <location>
        <begin position="727"/>
        <end position="754"/>
    </location>
</feature>
<dbReference type="InterPro" id="IPR000152">
    <property type="entry name" value="EGF-type_Asp/Asn_hydroxyl_site"/>
</dbReference>
<feature type="domain" description="CUB" evidence="8">
    <location>
        <begin position="2726"/>
        <end position="2841"/>
    </location>
</feature>
<dbReference type="InterPro" id="IPR000742">
    <property type="entry name" value="EGF"/>
</dbReference>
<comment type="caution">
    <text evidence="7">Lacks conserved residue(s) required for the propagation of feature annotation.</text>
</comment>
<feature type="domain" description="EGF-like" evidence="9">
    <location>
        <begin position="108"/>
        <end position="144"/>
    </location>
</feature>
<feature type="domain" description="CUB" evidence="8">
    <location>
        <begin position="1318"/>
        <end position="1429"/>
    </location>
</feature>
<dbReference type="PROSITE" id="PS00010">
    <property type="entry name" value="ASX_HYDROXYL"/>
    <property type="match status" value="1"/>
</dbReference>
<dbReference type="PANTHER" id="PTHR24251">
    <property type="entry name" value="OVOCHYMASE-RELATED"/>
    <property type="match status" value="1"/>
</dbReference>
<name>A0A9N9X3X9_PHACE</name>
<evidence type="ECO:0000256" key="3">
    <source>
        <dbReference type="ARBA" id="ARBA00022737"/>
    </source>
</evidence>
<keyword evidence="4 7" id="KW-1015">Disulfide bond</keyword>
<feature type="domain" description="CUB" evidence="8">
    <location>
        <begin position="3091"/>
        <end position="3240"/>
    </location>
</feature>
<feature type="domain" description="CUB" evidence="8">
    <location>
        <begin position="1542"/>
        <end position="1658"/>
    </location>
</feature>
<dbReference type="Pfam" id="PF07645">
    <property type="entry name" value="EGF_CA"/>
    <property type="match status" value="2"/>
</dbReference>
<evidence type="ECO:0000259" key="9">
    <source>
        <dbReference type="PROSITE" id="PS50026"/>
    </source>
</evidence>
<dbReference type="SUPFAM" id="SSF57184">
    <property type="entry name" value="Growth factor receptor domain"/>
    <property type="match status" value="1"/>
</dbReference>
<dbReference type="PROSITE" id="PS01180">
    <property type="entry name" value="CUB"/>
    <property type="match status" value="26"/>
</dbReference>
<feature type="disulfide bond" evidence="7">
    <location>
        <begin position="359"/>
        <end position="368"/>
    </location>
</feature>
<dbReference type="CDD" id="cd00041">
    <property type="entry name" value="CUB"/>
    <property type="match status" value="23"/>
</dbReference>
<feature type="domain" description="CUB" evidence="8">
    <location>
        <begin position="2498"/>
        <end position="2608"/>
    </location>
</feature>
<dbReference type="InterPro" id="IPR000859">
    <property type="entry name" value="CUB_dom"/>
</dbReference>
<feature type="domain" description="CUB" evidence="8">
    <location>
        <begin position="1918"/>
        <end position="2028"/>
    </location>
</feature>
<feature type="domain" description="CUB" evidence="8">
    <location>
        <begin position="1076"/>
        <end position="1200"/>
    </location>
</feature>
<protein>
    <recommendedName>
        <fullName evidence="12">Cubilin</fullName>
    </recommendedName>
</protein>
<dbReference type="OrthoDB" id="10009301at2759"/>
<dbReference type="Pfam" id="PF00008">
    <property type="entry name" value="EGF"/>
    <property type="match status" value="2"/>
</dbReference>
<feature type="domain" description="CUB" evidence="8">
    <location>
        <begin position="375"/>
        <end position="491"/>
    </location>
</feature>
<dbReference type="InterPro" id="IPR009030">
    <property type="entry name" value="Growth_fac_rcpt_cys_sf"/>
</dbReference>
<keyword evidence="11" id="KW-1185">Reference proteome</keyword>
<feature type="domain" description="CUB" evidence="8">
    <location>
        <begin position="2612"/>
        <end position="2725"/>
    </location>
</feature>
<accession>A0A9N9X3X9</accession>
<feature type="domain" description="CUB" evidence="8">
    <location>
        <begin position="2380"/>
        <end position="2496"/>
    </location>
</feature>
<dbReference type="SUPFAM" id="SSF49854">
    <property type="entry name" value="Spermadhesin, CUB domain"/>
    <property type="match status" value="25"/>
</dbReference>
<keyword evidence="1 7" id="KW-0245">EGF-like domain</keyword>
<feature type="domain" description="CUB" evidence="8">
    <location>
        <begin position="498"/>
        <end position="589"/>
    </location>
</feature>
<dbReference type="SUPFAM" id="SSF57196">
    <property type="entry name" value="EGF/Laminin"/>
    <property type="match status" value="3"/>
</dbReference>
<evidence type="ECO:0000259" key="8">
    <source>
        <dbReference type="PROSITE" id="PS01180"/>
    </source>
</evidence>
<dbReference type="PROSITE" id="PS00022">
    <property type="entry name" value="EGF_1"/>
    <property type="match status" value="2"/>
</dbReference>
<dbReference type="FunFam" id="2.60.120.290:FF:000018">
    <property type="entry name" value="cubilin"/>
    <property type="match status" value="1"/>
</dbReference>
<feature type="disulfide bond" evidence="7">
    <location>
        <begin position="298"/>
        <end position="308"/>
    </location>
</feature>
<dbReference type="FunFam" id="2.10.25.10:FF:000006">
    <property type="entry name" value="Versican core protein-like isoform 1"/>
    <property type="match status" value="1"/>
</dbReference>
<evidence type="ECO:0000313" key="11">
    <source>
        <dbReference type="Proteomes" id="UP001153737"/>
    </source>
</evidence>
<dbReference type="FunFam" id="2.60.120.290:FF:000060">
    <property type="entry name" value="Cubilin homolog"/>
    <property type="match status" value="2"/>
</dbReference>
<evidence type="ECO:0000256" key="1">
    <source>
        <dbReference type="ARBA" id="ARBA00022536"/>
    </source>
</evidence>
<feature type="domain" description="CUB" evidence="8">
    <location>
        <begin position="2843"/>
        <end position="2961"/>
    </location>
</feature>
<keyword evidence="2" id="KW-0732">Signal</keyword>
<evidence type="ECO:0000256" key="2">
    <source>
        <dbReference type="ARBA" id="ARBA00022729"/>
    </source>
</evidence>
<dbReference type="PROSITE" id="PS01186">
    <property type="entry name" value="EGF_2"/>
    <property type="match status" value="2"/>
</dbReference>
<feature type="domain" description="CUB" evidence="8">
    <location>
        <begin position="1790"/>
        <end position="1917"/>
    </location>
</feature>
<evidence type="ECO:0000256" key="4">
    <source>
        <dbReference type="ARBA" id="ARBA00023157"/>
    </source>
</evidence>
<reference evidence="10" key="2">
    <citation type="submission" date="2022-10" db="EMBL/GenBank/DDBJ databases">
        <authorList>
            <consortium name="ENA_rothamsted_submissions"/>
            <consortium name="culmorum"/>
            <person name="King R."/>
        </authorList>
    </citation>
    <scope>NUCLEOTIDE SEQUENCE</scope>
</reference>
<feature type="disulfide bond" evidence="7">
    <location>
        <begin position="321"/>
        <end position="330"/>
    </location>
</feature>
<dbReference type="Gene3D" id="2.10.25.10">
    <property type="entry name" value="Laminin"/>
    <property type="match status" value="6"/>
</dbReference>
<reference evidence="10" key="1">
    <citation type="submission" date="2022-01" db="EMBL/GenBank/DDBJ databases">
        <authorList>
            <person name="King R."/>
        </authorList>
    </citation>
    <scope>NUCLEOTIDE SEQUENCE</scope>
</reference>
<dbReference type="EMBL" id="OU896720">
    <property type="protein sequence ID" value="CAG9816798.1"/>
    <property type="molecule type" value="Genomic_DNA"/>
</dbReference>
<sequence length="3437" mass="383762">MMIMASMDKNISFVTHGTKSGVSINNVDLLSTLNKAHNATLLTVSYQQTLSTYSDRLEALEQRVSEPIMINNFTDSADDISLKIKIRRLTRRVSLLQRRMASFNRMIFNNDCASNPCQNGATCQDMFGSYLCRCSEGWEGWTTDESGVACTRDVDECKLNHPSCSVNPRVGCINVPGSFYCAPCPAGFSGNGYHCYDVDECATNNGGCSTNPMVLCINTHGSRVCGLCPPGFSGDGTTCTYQGAICSVNNGGCNHLATCRENSRISSDYVECTCPPGYIGTGIGPNGCVRSSGSLHPCTPNPCKNGVCRVNNATNDFICTCTSGYSGRYCDTIRNLCNPNPCLNDGECQSINNNFQCKCKPGFIGALCQNQREACGGLLKAENGTLKFPPDDYEDYNDRSNCAWLISSNFSSRVLNITIKKFDIEKHPSCQADWLEIHDGGSTAAHTLGRFCGNQLPLGGNFITTHNSVYLWFRSDKTINKEGFELTWNAIKPRTPGCGGVYTSTEGKIESSVPPYSMYSTICDYKIQQSVGSKIRVTFLSMELGDKLDCSFNYVKVFEGADDESGSLGRFCGRTLPAPFISQGNQLTIQSSLFSPAKWKLKYEKICGSKYTEKSGSFSALTGDSDCIYQIERPVGNVIMLVLKISMKQFSPLLSEKHRCFSRFVEVRDGDHENATLIGKYCQEETINITSNHNSLWIKLKQRHDIYSVRAVNNAFSAEYTSVDIGCGGIMRNKYGNIASPTHSDGFYPPSMKCTWLIIAPPNHVIQLTWMQFNVEQSYECSYDNVQVFDNNTDLGLGGLMGKFCGFTLPPVLLSSSNTMTIVFTSDITVSMDGFLASYTTIEEENVCGGHYFTAAGVIKSPGYPESYPVNRECSWTINVMPGQQIMLNITDFDIEPYSGCRYDWLEIRNGGTSASPLIGKFCGKTIPKQIPSHANKLYLFFKSDLSRTAHGFKITWSSTATGCGGILNSPTGSIISPHYPEPYSRNTECLWKIITSAGSRIQVIFSDINLEKHATCSADYVQLFDGITINSNSLGKFCYEVVEPVKSTENKMLVKFRSDIAFQGRGFQLHYTTVCKNTVKGFQGVIESPNFPNEYSQDEDCLWEIVVSNRNKINITFSHFELERSLTFANNSCLFDYVEIRYAEEAEEYEEERPYTTYGRYCGDENPGHLSLNSDHVQIHFVSDKLLLGTGFRLEWVIFGCGGHLKKNTGTIASPNYPDPYPTSVECEWLIEVDFGYSVEIEFHEVDVEKESSCQFDSVKVYNGMDSTYNLLSTICKQKKPTVITSTGNFMFVKFASDISYQGRGFTADYKTVETKCGGRFTAAEGSIFSPNYPKNYNKNETCEYLIDVDEGHSIELKFKDLDLYKSENCSRNYVRMHDGPTAGYPVIETVCGNETPNTTIKSSFNNMFIEFRADSSSKGFLAEYFKSCGSRITTQSSGFIEAQDMEFNDNFQTCVWTIVSSDPTKHVSLTITHMHGLLYCDFEGSAVKVYNGESTDSPLLASYCGSKVPPTLVSDGSALTIKIDSKMSFFATYSVYDSQCGGTLTSSEGFFSTPGYPKKYASDTECEWTIQISPGNQLTLNFIAFDILDSENCNSDYLEIRTNNATGPLLGVYCGKNKPNNLTHEGSVWLMFKGSKLDKGSTSVAAKGFYAEYILNEHNELTGVRGDIYSPLYPQPILEYKVFDWKITVGLRKRILLTFKEFYLDATDYTDDSCYFASFEVFDGVDDTGTSLGKYCGISLPKPIKSSSNIMFIKVEYSSPRLGSKFRVSWEEIAASSPVLLPIQNKNCSNITGEINLRSLGNYTFTSPGYPGGYAPNLNCEWIFSTVPMNHLAIAFIDINFDTNVNRIVTRCEVFSDYVRLYQRHSYDNDWQVMKDICRKDDALHLIHAAESLKVQFVSTRLFNGTGFRAIVYDLCGGTLTDSTGYIVFNESNSRISECQWNITVRSTKTIQLTFEMMNINHDKNKGCDNFLMIRNGKYSDSPILGNGKYCGTELPDKLTSTGNNLFIKYKGSENIVGFRLKYEEVSASCGGEIILSLYDHSTEISSPNYPNIPNPHIECQWLIRSPPGESLRIDFEERFDLTPSRNCETEYVEVRDGGTEFSRPIGKYCKSAPSSQFSTDNMMFVKFFTDTDDPKNGFKARVSIGQCGGTIRGDKGDLSFASPANAKNLNCTWRLSGLTDHYLTTTFSSVVLNGPCSKNYIRVYENMLTADGSRTENELGKFCGKNVSTKIASAGNQMFVNFVGDNDGKFSLSFNSSRSQCGGTINEESGEILSPGYPVMNHFNRYCKWTIVVPEGRRIILNFIDLDFDSSFFSQEQAVAIFDGKEFSVRKAFLIKGEQQKTIESSANVMTILFWSSNPSEHRGFKANFSSNEPTICLGDFSKESGIISTPQARNTSYNCHWTHTSGDMNLRKTTAMAITVNTNYKKSLTSSYVCGHSFVSLTISNQENENLNSVCSTTESQIITRSPFLTTKLKAQVSHKYELNFTASYSTHDCGGILTGQSGMISSPNFPNKPSKTFECAWLLRADEGQTINITVLSSNLGDDCEKSFLAIHNGGLPTHPRIGKYCRNAKPDPILSQGREVWIEYRWEQGSTGTGFQLKYEATSKGCGGVFHDKSRTIQTPNYGSDYPNNAECLWLIESLPGYHIELNFTGRFHIEESVNCTNDYLEVFDWRDEGWTSLGKHCGRIIPSNLKSSSEKMKILFRTNDKITANGFKLIWTWQCGGTFIASKVPRVIVSPGYPMRYEGNLKCDYTIQTKSDVLNLRFLDFELEIGEPECKFDNVSINGYNYARFAVMTKQVYCGDKLPPSVRMRGNAIVSFKTDPWLSRKGFKLEYADESCGGDIKEETIIESKQLSGAHTRYPLYLQPKIKCLWNITAPTNQIVVLAIKELHMRYTPMCFGQSVEIFNDQENKPNRLAQLCGDLRDEYPLISTSNKMIVKLQAMPNSYEGFKAEVRFSHGPAEGCGGTINLTETKYIQSPNLNNLDCAWIIIAPRDYQVQIEFTKLNLISTCGGKNESYLPCDCSHIEVRDGRGPFSELVEKICPSSNVLSDTRPITTFTNTAFLRILLRGKKEDAFKATIKPIMSVCGSSVLIATNQIKNLTSPNYPNPYPPNIKCTYSISTPNMFDRISLHFIEFDLTNGNKKEELYRCTGDNIQIYEDPHSKMISEGLGPNTVYNGGSKSLSLSYNDVSGRHLFCGSDRKPFDYYSNGKAISLSLVSSNSMAKGRGFKLEYSLAGCNRNYTELQGRINNGNDRRECHISIVVPDNMTISLYFSSFYMFHSVNCTDQAFEVRDGSPDGKILLTACGYRVPDPVFSFTNKLYVHQWSHRVIGSLMRFDFVYTSTTEGRGCGGELYNSRGKIYSPMYPNPFRNDTICTWTIKVPVGLHAVLKFNILDIQGSCEQTNIKVVTHAGYDDVVVNTFEICKDVSNNKK</sequence>
<keyword evidence="5" id="KW-0325">Glycoprotein</keyword>
<dbReference type="InterPro" id="IPR049883">
    <property type="entry name" value="NOTCH1_EGF-like"/>
</dbReference>
<dbReference type="FunFam" id="2.60.120.290:FF:000013">
    <property type="entry name" value="Membrane frizzled-related protein"/>
    <property type="match status" value="4"/>
</dbReference>
<evidence type="ECO:0000256" key="6">
    <source>
        <dbReference type="PROSITE-ProRule" id="PRU00059"/>
    </source>
</evidence>
<dbReference type="Proteomes" id="UP001153737">
    <property type="component" value="Chromosome 14"/>
</dbReference>
<feature type="domain" description="CUB" evidence="8">
    <location>
        <begin position="727"/>
        <end position="842"/>
    </location>
</feature>
<keyword evidence="3" id="KW-0677">Repeat</keyword>
<feature type="domain" description="EGF-like" evidence="9">
    <location>
        <begin position="333"/>
        <end position="369"/>
    </location>
</feature>
<feature type="domain" description="CUB" evidence="8">
    <location>
        <begin position="2032"/>
        <end position="2148"/>
    </location>
</feature>
<dbReference type="FunFam" id="2.60.120.290:FF:000005">
    <property type="entry name" value="Procollagen C-endopeptidase enhancer 1"/>
    <property type="match status" value="3"/>
</dbReference>
<dbReference type="SMART" id="SM00179">
    <property type="entry name" value="EGF_CA"/>
    <property type="match status" value="4"/>
</dbReference>
<dbReference type="SMART" id="SM00042">
    <property type="entry name" value="CUB"/>
    <property type="match status" value="24"/>
</dbReference>
<dbReference type="FunFam" id="2.10.25.10:FF:000379">
    <property type="entry name" value="Cubilin"/>
    <property type="match status" value="1"/>
</dbReference>
<dbReference type="Pfam" id="PF00431">
    <property type="entry name" value="CUB"/>
    <property type="match status" value="25"/>
</dbReference>
<feature type="domain" description="CUB" evidence="8">
    <location>
        <begin position="607"/>
        <end position="723"/>
    </location>
</feature>
<evidence type="ECO:0000256" key="5">
    <source>
        <dbReference type="ARBA" id="ARBA00023180"/>
    </source>
</evidence>
<dbReference type="CDD" id="cd00054">
    <property type="entry name" value="EGF_CA"/>
    <property type="match status" value="4"/>
</dbReference>
<dbReference type="PROSITE" id="PS50026">
    <property type="entry name" value="EGF_3"/>
    <property type="match status" value="3"/>
</dbReference>
<feature type="disulfide bond" evidence="6">
    <location>
        <begin position="375"/>
        <end position="402"/>
    </location>
</feature>
<feature type="domain" description="CUB" evidence="8">
    <location>
        <begin position="2264"/>
        <end position="2375"/>
    </location>
</feature>
<dbReference type="GO" id="GO:0005509">
    <property type="term" value="F:calcium ion binding"/>
    <property type="evidence" value="ECO:0007669"/>
    <property type="project" value="InterPro"/>
</dbReference>
<dbReference type="SMART" id="SM00181">
    <property type="entry name" value="EGF"/>
    <property type="match status" value="6"/>
</dbReference>
<proteinExistence type="predicted"/>